<feature type="region of interest" description="Disordered" evidence="1">
    <location>
        <begin position="1"/>
        <end position="22"/>
    </location>
</feature>
<dbReference type="InterPro" id="IPR029063">
    <property type="entry name" value="SAM-dependent_MTases_sf"/>
</dbReference>
<dbReference type="SUPFAM" id="SSF53335">
    <property type="entry name" value="S-adenosyl-L-methionine-dependent methyltransferases"/>
    <property type="match status" value="1"/>
</dbReference>
<gene>
    <name evidence="2" type="ORF">GCM10011320_43630</name>
</gene>
<dbReference type="AlphaFoldDB" id="A0A917KVH0"/>
<feature type="compositionally biased region" description="Polar residues" evidence="1">
    <location>
        <begin position="9"/>
        <end position="18"/>
    </location>
</feature>
<reference evidence="2" key="1">
    <citation type="journal article" date="2014" name="Int. J. Syst. Evol. Microbiol.">
        <title>Complete genome sequence of Corynebacterium casei LMG S-19264T (=DSM 44701T), isolated from a smear-ripened cheese.</title>
        <authorList>
            <consortium name="US DOE Joint Genome Institute (JGI-PGF)"/>
            <person name="Walter F."/>
            <person name="Albersmeier A."/>
            <person name="Kalinowski J."/>
            <person name="Ruckert C."/>
        </authorList>
    </citation>
    <scope>NUCLEOTIDE SEQUENCE</scope>
    <source>
        <strain evidence="2">CGMCC 1.3617</strain>
    </source>
</reference>
<dbReference type="EMBL" id="BMKW01000011">
    <property type="protein sequence ID" value="GGJ31517.1"/>
    <property type="molecule type" value="Genomic_DNA"/>
</dbReference>
<evidence type="ECO:0000313" key="2">
    <source>
        <dbReference type="EMBL" id="GGJ31517.1"/>
    </source>
</evidence>
<name>A0A917KVH0_9PROT</name>
<proteinExistence type="predicted"/>
<evidence type="ECO:0008006" key="4">
    <source>
        <dbReference type="Google" id="ProtNLM"/>
    </source>
</evidence>
<dbReference type="Proteomes" id="UP000661507">
    <property type="component" value="Unassembled WGS sequence"/>
</dbReference>
<keyword evidence="3" id="KW-1185">Reference proteome</keyword>
<evidence type="ECO:0000313" key="3">
    <source>
        <dbReference type="Proteomes" id="UP000661507"/>
    </source>
</evidence>
<dbReference type="Pfam" id="PF13578">
    <property type="entry name" value="Methyltransf_24"/>
    <property type="match status" value="1"/>
</dbReference>
<dbReference type="Gene3D" id="3.40.50.150">
    <property type="entry name" value="Vaccinia Virus protein VP39"/>
    <property type="match status" value="1"/>
</dbReference>
<dbReference type="RefSeq" id="WP_188970721.1">
    <property type="nucleotide sequence ID" value="NZ_BMKW01000011.1"/>
</dbReference>
<organism evidence="2 3">
    <name type="scientific">Neoroseomonas lacus</name>
    <dbReference type="NCBI Taxonomy" id="287609"/>
    <lineage>
        <taxon>Bacteria</taxon>
        <taxon>Pseudomonadati</taxon>
        <taxon>Pseudomonadota</taxon>
        <taxon>Alphaproteobacteria</taxon>
        <taxon>Acetobacterales</taxon>
        <taxon>Acetobacteraceae</taxon>
        <taxon>Neoroseomonas</taxon>
    </lineage>
</organism>
<comment type="caution">
    <text evidence="2">The sequence shown here is derived from an EMBL/GenBank/DDBJ whole genome shotgun (WGS) entry which is preliminary data.</text>
</comment>
<evidence type="ECO:0000256" key="1">
    <source>
        <dbReference type="SAM" id="MobiDB-lite"/>
    </source>
</evidence>
<accession>A0A917KVH0</accession>
<reference evidence="2" key="2">
    <citation type="submission" date="2020-09" db="EMBL/GenBank/DDBJ databases">
        <authorList>
            <person name="Sun Q."/>
            <person name="Zhou Y."/>
        </authorList>
    </citation>
    <scope>NUCLEOTIDE SEQUENCE</scope>
    <source>
        <strain evidence="2">CGMCC 1.3617</strain>
    </source>
</reference>
<sequence length="248" mass="27674">MSDNDHEAATTTPEQQTHSSRRVNALAQRIGARHYLEIGVSTGRTFRTVEMAERVGVDPRFLFDTDAVANAATRLHAMTSDRFFAEAAGTAPFDIVFIDGLHVFEQVVRDLTNTLAWTGWRSAILIDDTIPNDVFSALPSQRDALRLRKESGGKSNAWHGDVFKIAFLIHDFFPFLDYRTIVGSGNPQTLAWRAASPMRKPVFDSLERISRLTWFDLKAHDAVLRRASEQEAIDLCAQAIEARQGAAS</sequence>
<protein>
    <recommendedName>
        <fullName evidence="4">Class I SAM-dependent methyltransferase</fullName>
    </recommendedName>
</protein>